<feature type="transmembrane region" description="Helical" evidence="12">
    <location>
        <begin position="48"/>
        <end position="69"/>
    </location>
</feature>
<evidence type="ECO:0000256" key="11">
    <source>
        <dbReference type="ARBA" id="ARBA00023225"/>
    </source>
</evidence>
<evidence type="ECO:0000256" key="8">
    <source>
        <dbReference type="ARBA" id="ARBA00022927"/>
    </source>
</evidence>
<feature type="transmembrane region" description="Helical" evidence="12">
    <location>
        <begin position="113"/>
        <end position="135"/>
    </location>
</feature>
<dbReference type="PANTHER" id="PTHR30531:SF12">
    <property type="entry name" value="FLAGELLAR BIOSYNTHETIC PROTEIN FLHB"/>
    <property type="match status" value="1"/>
</dbReference>
<evidence type="ECO:0000256" key="9">
    <source>
        <dbReference type="ARBA" id="ARBA00022989"/>
    </source>
</evidence>
<dbReference type="InterPro" id="IPR029025">
    <property type="entry name" value="T3SS_substrate_exporter_C"/>
</dbReference>
<evidence type="ECO:0000256" key="2">
    <source>
        <dbReference type="ARBA" id="ARBA00010690"/>
    </source>
</evidence>
<feature type="transmembrane region" description="Helical" evidence="12">
    <location>
        <begin position="210"/>
        <end position="231"/>
    </location>
</feature>
<evidence type="ECO:0000313" key="14">
    <source>
        <dbReference type="Proteomes" id="UP000036923"/>
    </source>
</evidence>
<keyword evidence="5 12" id="KW-1003">Cell membrane</keyword>
<dbReference type="Pfam" id="PF01312">
    <property type="entry name" value="Bac_export_2"/>
    <property type="match status" value="1"/>
</dbReference>
<evidence type="ECO:0000256" key="12">
    <source>
        <dbReference type="RuleBase" id="RU364091"/>
    </source>
</evidence>
<accession>A0A0L6JRP9</accession>
<evidence type="ECO:0000256" key="5">
    <source>
        <dbReference type="ARBA" id="ARBA00022475"/>
    </source>
</evidence>
<evidence type="ECO:0000256" key="3">
    <source>
        <dbReference type="ARBA" id="ARBA00021622"/>
    </source>
</evidence>
<organism evidence="13 14">
    <name type="scientific">Pseudobacteroides cellulosolvens ATCC 35603 = DSM 2933</name>
    <dbReference type="NCBI Taxonomy" id="398512"/>
    <lineage>
        <taxon>Bacteria</taxon>
        <taxon>Bacillati</taxon>
        <taxon>Bacillota</taxon>
        <taxon>Clostridia</taxon>
        <taxon>Eubacteriales</taxon>
        <taxon>Oscillospiraceae</taxon>
        <taxon>Pseudobacteroides</taxon>
    </lineage>
</organism>
<dbReference type="AlphaFoldDB" id="A0A0L6JRP9"/>
<dbReference type="PRINTS" id="PR00950">
    <property type="entry name" value="TYPE3IMSPROT"/>
</dbReference>
<reference evidence="14" key="1">
    <citation type="submission" date="2015-07" db="EMBL/GenBank/DDBJ databases">
        <title>Near-Complete Genome Sequence of the Cellulolytic Bacterium Bacteroides (Pseudobacteroides) cellulosolvens ATCC 35603.</title>
        <authorList>
            <person name="Dassa B."/>
            <person name="Utturkar S.M."/>
            <person name="Klingeman D.M."/>
            <person name="Hurt R.A."/>
            <person name="Keller M."/>
            <person name="Xu J."/>
            <person name="Reddy Y.H.K."/>
            <person name="Borovok I."/>
            <person name="Grinberg I.R."/>
            <person name="Lamed R."/>
            <person name="Zhivin O."/>
            <person name="Bayer E.A."/>
            <person name="Brown S.D."/>
        </authorList>
    </citation>
    <scope>NUCLEOTIDE SEQUENCE [LARGE SCALE GENOMIC DNA]</scope>
    <source>
        <strain evidence="14">DSM 2933</strain>
    </source>
</reference>
<dbReference type="eggNOG" id="COG1377">
    <property type="taxonomic scope" value="Bacteria"/>
</dbReference>
<keyword evidence="7 12" id="KW-1005">Bacterial flagellum biogenesis</keyword>
<keyword evidence="14" id="KW-1185">Reference proteome</keyword>
<dbReference type="InterPro" id="IPR006135">
    <property type="entry name" value="T3SS_substrate_exporter"/>
</dbReference>
<keyword evidence="9 12" id="KW-1133">Transmembrane helix</keyword>
<dbReference type="GO" id="GO:0044780">
    <property type="term" value="P:bacterial-type flagellum assembly"/>
    <property type="evidence" value="ECO:0007669"/>
    <property type="project" value="InterPro"/>
</dbReference>
<evidence type="ECO:0000256" key="10">
    <source>
        <dbReference type="ARBA" id="ARBA00023136"/>
    </source>
</evidence>
<dbReference type="GO" id="GO:0009306">
    <property type="term" value="P:protein secretion"/>
    <property type="evidence" value="ECO:0007669"/>
    <property type="project" value="InterPro"/>
</dbReference>
<keyword evidence="8 12" id="KW-0653">Protein transport</keyword>
<sequence length="371" mass="41822">MTIDPLKKKYIPVNLQLFAGGDDKTEKATPKRRQDARKKGQVLQSKEITSAFVLLFIFVGLRLLGGYMYNEIVYFTKVVLTEYVKVPDLYTINGISKLFILSFIELMKISGPILAIALITGLIAEYAQVGFLFTFENLGFKFSRINPLSGLKRIFSLRSVVELIKSIIKLVIVGFIAYSYIKSEAGNLLILMDLDAIGVAAYIASTVINISIRICIALIFIGAVDYIYQWYEFEKSLKMSKQEIKEEFKQTEGNPEIKSKIRQKQRQISMRRMLNDVPSADVVITNPTHFAVAIKYDANVSPAPKVIAKGQDYMAQRIKEVAKENKVEIVENKPLARSLYDSVEVGQEIPEELYQAVAEILAFVYGIKNGV</sequence>
<keyword evidence="13" id="KW-0966">Cell projection</keyword>
<dbReference type="PANTHER" id="PTHR30531">
    <property type="entry name" value="FLAGELLAR BIOSYNTHETIC PROTEIN FLHB"/>
    <property type="match status" value="1"/>
</dbReference>
<dbReference type="EMBL" id="LGTC01000001">
    <property type="protein sequence ID" value="KNY28365.1"/>
    <property type="molecule type" value="Genomic_DNA"/>
</dbReference>
<dbReference type="NCBIfam" id="TIGR00328">
    <property type="entry name" value="flhB"/>
    <property type="match status" value="1"/>
</dbReference>
<dbReference type="Gene3D" id="6.10.250.2080">
    <property type="match status" value="1"/>
</dbReference>
<evidence type="ECO:0000256" key="1">
    <source>
        <dbReference type="ARBA" id="ARBA00004651"/>
    </source>
</evidence>
<keyword evidence="6 12" id="KW-0812">Transmembrane</keyword>
<comment type="function">
    <text evidence="12">Required for formation of the rod structure in the basal body of the flagellar apparatus. Together with FliI and FliH, may constitute the export apparatus of flagellin.</text>
</comment>
<dbReference type="SUPFAM" id="SSF160544">
    <property type="entry name" value="EscU C-terminal domain-like"/>
    <property type="match status" value="1"/>
</dbReference>
<keyword evidence="13" id="KW-0969">Cilium</keyword>
<evidence type="ECO:0000313" key="13">
    <source>
        <dbReference type="EMBL" id="KNY28365.1"/>
    </source>
</evidence>
<keyword evidence="13" id="KW-0282">Flagellum</keyword>
<evidence type="ECO:0000256" key="4">
    <source>
        <dbReference type="ARBA" id="ARBA00022448"/>
    </source>
</evidence>
<dbReference type="GO" id="GO:0005886">
    <property type="term" value="C:plasma membrane"/>
    <property type="evidence" value="ECO:0007669"/>
    <property type="project" value="UniProtKB-SubCell"/>
</dbReference>
<dbReference type="Gene3D" id="3.40.1690.10">
    <property type="entry name" value="secretion proteins EscU"/>
    <property type="match status" value="1"/>
</dbReference>
<dbReference type="STRING" id="398512.Bccel_3639"/>
<keyword evidence="11 12" id="KW-1006">Bacterial flagellum protein export</keyword>
<dbReference type="OrthoDB" id="9807950at2"/>
<dbReference type="FunFam" id="3.40.1690.10:FF:000001">
    <property type="entry name" value="Flagellar biosynthetic protein FlhB"/>
    <property type="match status" value="1"/>
</dbReference>
<dbReference type="InterPro" id="IPR006136">
    <property type="entry name" value="FlhB"/>
</dbReference>
<keyword evidence="4 12" id="KW-0813">Transport</keyword>
<name>A0A0L6JRP9_9FIRM</name>
<protein>
    <recommendedName>
        <fullName evidence="3 12">Flagellar biosynthetic protein FlhB</fullName>
    </recommendedName>
</protein>
<comment type="caution">
    <text evidence="13">The sequence shown here is derived from an EMBL/GenBank/DDBJ whole genome shotgun (WGS) entry which is preliminary data.</text>
</comment>
<gene>
    <name evidence="12" type="primary">flhB</name>
    <name evidence="13" type="ORF">Bccel_3639</name>
</gene>
<proteinExistence type="inferred from homology"/>
<comment type="similarity">
    <text evidence="2 12">Belongs to the type III secretion exporter family.</text>
</comment>
<dbReference type="PATRIC" id="fig|398512.5.peg.3813"/>
<keyword evidence="10 12" id="KW-0472">Membrane</keyword>
<dbReference type="Proteomes" id="UP000036923">
    <property type="component" value="Unassembled WGS sequence"/>
</dbReference>
<dbReference type="RefSeq" id="WP_036938644.1">
    <property type="nucleotide sequence ID" value="NZ_JQKC01000007.1"/>
</dbReference>
<evidence type="ECO:0000256" key="6">
    <source>
        <dbReference type="ARBA" id="ARBA00022692"/>
    </source>
</evidence>
<feature type="transmembrane region" description="Helical" evidence="12">
    <location>
        <begin position="155"/>
        <end position="178"/>
    </location>
</feature>
<evidence type="ECO:0000256" key="7">
    <source>
        <dbReference type="ARBA" id="ARBA00022795"/>
    </source>
</evidence>
<comment type="subcellular location">
    <subcellularLocation>
        <location evidence="1">Cell membrane</location>
        <topology evidence="1">Multi-pass membrane protein</topology>
    </subcellularLocation>
</comment>